<dbReference type="AlphaFoldDB" id="A0AAP0KZP1"/>
<keyword evidence="2 3" id="KW-0040">ANK repeat</keyword>
<dbReference type="InterPro" id="IPR001841">
    <property type="entry name" value="Znf_RING"/>
</dbReference>
<dbReference type="Pfam" id="PF13920">
    <property type="entry name" value="zf-C3HC4_3"/>
    <property type="match status" value="1"/>
</dbReference>
<evidence type="ECO:0000256" key="2">
    <source>
        <dbReference type="ARBA" id="ARBA00023043"/>
    </source>
</evidence>
<feature type="repeat" description="ANK" evidence="3">
    <location>
        <begin position="121"/>
        <end position="153"/>
    </location>
</feature>
<dbReference type="SUPFAM" id="SSF57850">
    <property type="entry name" value="RING/U-box"/>
    <property type="match status" value="1"/>
</dbReference>
<evidence type="ECO:0000256" key="1">
    <source>
        <dbReference type="ARBA" id="ARBA00022737"/>
    </source>
</evidence>
<feature type="repeat" description="ANK" evidence="3">
    <location>
        <begin position="39"/>
        <end position="72"/>
    </location>
</feature>
<feature type="region of interest" description="Disordered" evidence="5">
    <location>
        <begin position="346"/>
        <end position="449"/>
    </location>
</feature>
<accession>A0AAP0KZP1</accession>
<reference evidence="7 8" key="1">
    <citation type="submission" date="2024-01" db="EMBL/GenBank/DDBJ databases">
        <title>Genome assemblies of Stephania.</title>
        <authorList>
            <person name="Yang L."/>
        </authorList>
    </citation>
    <scope>NUCLEOTIDE SEQUENCE [LARGE SCALE GENOMIC DNA]</scope>
    <source>
        <strain evidence="7">YNDBR</strain>
        <tissue evidence="7">Leaf</tissue>
    </source>
</reference>
<feature type="compositionally biased region" description="Low complexity" evidence="5">
    <location>
        <begin position="346"/>
        <end position="359"/>
    </location>
</feature>
<dbReference type="InterPro" id="IPR013083">
    <property type="entry name" value="Znf_RING/FYVE/PHD"/>
</dbReference>
<feature type="compositionally biased region" description="Polar residues" evidence="5">
    <location>
        <begin position="383"/>
        <end position="403"/>
    </location>
</feature>
<comment type="caution">
    <text evidence="7">The sequence shown here is derived from an EMBL/GenBank/DDBJ whole genome shotgun (WGS) entry which is preliminary data.</text>
</comment>
<dbReference type="PANTHER" id="PTHR24166:SF45">
    <property type="entry name" value="E3 UBIQUITIN-PROTEIN LIGASE XBAT35"/>
    <property type="match status" value="1"/>
</dbReference>
<feature type="compositionally biased region" description="Low complexity" evidence="5">
    <location>
        <begin position="368"/>
        <end position="382"/>
    </location>
</feature>
<keyword evidence="8" id="KW-1185">Reference proteome</keyword>
<keyword evidence="1" id="KW-0677">Repeat</keyword>
<evidence type="ECO:0000313" key="8">
    <source>
        <dbReference type="Proteomes" id="UP001420932"/>
    </source>
</evidence>
<keyword evidence="4" id="KW-0862">Zinc</keyword>
<dbReference type="PROSITE" id="PS50297">
    <property type="entry name" value="ANK_REP_REGION"/>
    <property type="match status" value="2"/>
</dbReference>
<gene>
    <name evidence="7" type="ORF">Syun_006691</name>
</gene>
<dbReference type="SUPFAM" id="SSF48403">
    <property type="entry name" value="Ankyrin repeat"/>
    <property type="match status" value="1"/>
</dbReference>
<dbReference type="Proteomes" id="UP001420932">
    <property type="component" value="Unassembled WGS sequence"/>
</dbReference>
<evidence type="ECO:0000259" key="6">
    <source>
        <dbReference type="PROSITE" id="PS50089"/>
    </source>
</evidence>
<dbReference type="Gene3D" id="1.25.40.20">
    <property type="entry name" value="Ankyrin repeat-containing domain"/>
    <property type="match status" value="2"/>
</dbReference>
<dbReference type="PROSITE" id="PS50089">
    <property type="entry name" value="ZF_RING_2"/>
    <property type="match status" value="1"/>
</dbReference>
<evidence type="ECO:0000313" key="7">
    <source>
        <dbReference type="EMBL" id="KAK9160350.1"/>
    </source>
</evidence>
<dbReference type="EMBL" id="JBBNAF010000003">
    <property type="protein sequence ID" value="KAK9160350.1"/>
    <property type="molecule type" value="Genomic_DNA"/>
</dbReference>
<dbReference type="SMART" id="SM00184">
    <property type="entry name" value="RING"/>
    <property type="match status" value="1"/>
</dbReference>
<evidence type="ECO:0000256" key="4">
    <source>
        <dbReference type="PROSITE-ProRule" id="PRU00175"/>
    </source>
</evidence>
<evidence type="ECO:0000256" key="3">
    <source>
        <dbReference type="PROSITE-ProRule" id="PRU00023"/>
    </source>
</evidence>
<sequence length="564" mass="60536">MGQQQSKDELLHQQVNYGNVEGIKKLSQDGAGLEWIDKEGKTPLIVACMNPELISVAQALIDLGANVNAFRPVIEAPILGLVLVQGIRFFLKEVPVSSLGWKELDWESWVFAILGLIQGGHAGTPLHHAAKRGLEQSVSLLLSCGANPFLMNDDCQTPLEVARMKGYSNVVRTIESHISYFSGLLRELHGPGFLEALAPQCWVVVTPCGSRNPSKPVKLELALYNSALDAMPRTVIALWKAKIEEPKFRQSDPVVIIYSNETNTAPWTVAYYARGDTTRVLAITYALLDVCSKCGDSDQTMIFYNVPIHENRYKFASASEGDKQQLHCFYNAIRGQPQVMHLAPDSHSTTISASAHTATGESTGLGISSNASAHSAAEAGPSRTHNTQNTDASSLNQWENPAENSDYGGWGAGGGPTPPAIGSANGWADKPSKDAYQGWSAAQAGPSKTGTQIIQENTETLIPSAPPLPEGTVDDLILYPSIDCSPVDLSLPTVKSEQGGTSKEKYGEVASSCVVCLDAAIEGACIPCGHMAGCMSCLNEIKAKKWGCPVCRAKIDQVVRLYAV</sequence>
<protein>
    <recommendedName>
        <fullName evidence="6">RING-type domain-containing protein</fullName>
    </recommendedName>
</protein>
<dbReference type="PANTHER" id="PTHR24166">
    <property type="entry name" value="ROLLING PEBBLES, ISOFORM B"/>
    <property type="match status" value="1"/>
</dbReference>
<dbReference type="InterPro" id="IPR050889">
    <property type="entry name" value="Dendritic_Spine_Reg/Scaffold"/>
</dbReference>
<organism evidence="7 8">
    <name type="scientific">Stephania yunnanensis</name>
    <dbReference type="NCBI Taxonomy" id="152371"/>
    <lineage>
        <taxon>Eukaryota</taxon>
        <taxon>Viridiplantae</taxon>
        <taxon>Streptophyta</taxon>
        <taxon>Embryophyta</taxon>
        <taxon>Tracheophyta</taxon>
        <taxon>Spermatophyta</taxon>
        <taxon>Magnoliopsida</taxon>
        <taxon>Ranunculales</taxon>
        <taxon>Menispermaceae</taxon>
        <taxon>Menispermoideae</taxon>
        <taxon>Cissampelideae</taxon>
        <taxon>Stephania</taxon>
    </lineage>
</organism>
<dbReference type="InterPro" id="IPR036770">
    <property type="entry name" value="Ankyrin_rpt-contain_sf"/>
</dbReference>
<dbReference type="InterPro" id="IPR002110">
    <property type="entry name" value="Ankyrin_rpt"/>
</dbReference>
<keyword evidence="4" id="KW-0863">Zinc-finger</keyword>
<proteinExistence type="predicted"/>
<dbReference type="Pfam" id="PF00023">
    <property type="entry name" value="Ank"/>
    <property type="match status" value="2"/>
</dbReference>
<name>A0AAP0KZP1_9MAGN</name>
<dbReference type="PROSITE" id="PS50088">
    <property type="entry name" value="ANK_REPEAT"/>
    <property type="match status" value="2"/>
</dbReference>
<dbReference type="GO" id="GO:0008270">
    <property type="term" value="F:zinc ion binding"/>
    <property type="evidence" value="ECO:0007669"/>
    <property type="project" value="UniProtKB-KW"/>
</dbReference>
<dbReference type="CDD" id="cd23129">
    <property type="entry name" value="RING-HC_XBAT35-like"/>
    <property type="match status" value="1"/>
</dbReference>
<feature type="domain" description="RING-type" evidence="6">
    <location>
        <begin position="513"/>
        <end position="552"/>
    </location>
</feature>
<dbReference type="Gene3D" id="3.30.40.10">
    <property type="entry name" value="Zinc/RING finger domain, C3HC4 (zinc finger)"/>
    <property type="match status" value="1"/>
</dbReference>
<evidence type="ECO:0000256" key="5">
    <source>
        <dbReference type="SAM" id="MobiDB-lite"/>
    </source>
</evidence>
<keyword evidence="4" id="KW-0479">Metal-binding</keyword>
<dbReference type="SMART" id="SM00248">
    <property type="entry name" value="ANK"/>
    <property type="match status" value="2"/>
</dbReference>